<feature type="transmembrane region" description="Helical" evidence="6">
    <location>
        <begin position="391"/>
        <end position="412"/>
    </location>
</feature>
<proteinExistence type="predicted"/>
<keyword evidence="4 6" id="KW-1133">Transmembrane helix</keyword>
<name>A0A7W4W7V3_9GAMM</name>
<evidence type="ECO:0000256" key="1">
    <source>
        <dbReference type="ARBA" id="ARBA00004141"/>
    </source>
</evidence>
<dbReference type="AlphaFoldDB" id="A0A7W4W7V3"/>
<dbReference type="Proteomes" id="UP000537130">
    <property type="component" value="Unassembled WGS sequence"/>
</dbReference>
<evidence type="ECO:0000313" key="8">
    <source>
        <dbReference type="Proteomes" id="UP000537130"/>
    </source>
</evidence>
<protein>
    <submittedName>
        <fullName evidence="7">4-hydroxybenzoate polyprenyltransferase/phosphoserine phosphatase</fullName>
    </submittedName>
</protein>
<feature type="transmembrane region" description="Helical" evidence="6">
    <location>
        <begin position="453"/>
        <end position="476"/>
    </location>
</feature>
<dbReference type="InterPro" id="IPR000537">
    <property type="entry name" value="UbiA_prenyltransferase"/>
</dbReference>
<dbReference type="InterPro" id="IPR036412">
    <property type="entry name" value="HAD-like_sf"/>
</dbReference>
<evidence type="ECO:0000256" key="5">
    <source>
        <dbReference type="ARBA" id="ARBA00023136"/>
    </source>
</evidence>
<dbReference type="InterPro" id="IPR044878">
    <property type="entry name" value="UbiA_sf"/>
</dbReference>
<sequence>MQQHSQDRVLAVDLDGTLLRSDMLLESFLALLKQSFWSCLLLPFWLLAGKARLKREIASRVTIDAASLPYCKTVLEFLKQEKAQGRRIVLATATTEMLAQPIADHLGLFDEVLASDEANLSSETKRATLVERYGEQGFDYIGNSSDDLAVWRSAATAYTCNISDGLKRKIQAGEAVVETRLKTAVSLRIYLRQLRIKQWVKNFLIFVPLLASHQADNAALLASGVLAFVLYGLCSSSVYLINDLMDLADDRQHRVKRFRPLASGDLGIGRALLLLPLCLLLSFGTAVALLPIGFAISLGVYFLLSLLYTFYLKQQLLVDVLTLAGLYTMRVICGAFLFALQLTFWLLAFSMFIFLSLALIKRYAELHSSREAGRTEKSPGRAYYPGDLEMIAALGAASGYLSVLILALYIHSEHIIALYRHPEILWLACPILLFWVGRMWMLAHRGEVHEDPVLFAVADRVSLISGFCFAVVFWLATGAVW</sequence>
<dbReference type="Gene3D" id="1.10.357.140">
    <property type="entry name" value="UbiA prenyltransferase"/>
    <property type="match status" value="1"/>
</dbReference>
<keyword evidence="5 6" id="KW-0472">Membrane</keyword>
<feature type="transmembrane region" description="Helical" evidence="6">
    <location>
        <begin position="262"/>
        <end position="283"/>
    </location>
</feature>
<dbReference type="GO" id="GO:0016020">
    <property type="term" value="C:membrane"/>
    <property type="evidence" value="ECO:0007669"/>
    <property type="project" value="UniProtKB-SubCell"/>
</dbReference>
<accession>A0A7W4W7V3</accession>
<comment type="caution">
    <text evidence="7">The sequence shown here is derived from an EMBL/GenBank/DDBJ whole genome shotgun (WGS) entry which is preliminary data.</text>
</comment>
<evidence type="ECO:0000256" key="6">
    <source>
        <dbReference type="SAM" id="Phobius"/>
    </source>
</evidence>
<dbReference type="CDD" id="cd13963">
    <property type="entry name" value="PT_UbiA_2"/>
    <property type="match status" value="1"/>
</dbReference>
<feature type="transmembrane region" description="Helical" evidence="6">
    <location>
        <begin position="221"/>
        <end position="241"/>
    </location>
</feature>
<dbReference type="Pfam" id="PF01040">
    <property type="entry name" value="UbiA"/>
    <property type="match status" value="1"/>
</dbReference>
<dbReference type="EMBL" id="JACHWY010000003">
    <property type="protein sequence ID" value="MBB3048509.1"/>
    <property type="molecule type" value="Genomic_DNA"/>
</dbReference>
<organism evidence="7 8">
    <name type="scientific">Litorivivens lipolytica</name>
    <dbReference type="NCBI Taxonomy" id="1524264"/>
    <lineage>
        <taxon>Bacteria</taxon>
        <taxon>Pseudomonadati</taxon>
        <taxon>Pseudomonadota</taxon>
        <taxon>Gammaproteobacteria</taxon>
        <taxon>Litorivivens</taxon>
    </lineage>
</organism>
<dbReference type="RefSeq" id="WP_343067601.1">
    <property type="nucleotide sequence ID" value="NZ_JACHWY010000003.1"/>
</dbReference>
<evidence type="ECO:0000256" key="3">
    <source>
        <dbReference type="ARBA" id="ARBA00022692"/>
    </source>
</evidence>
<gene>
    <name evidence="7" type="ORF">FHR99_002783</name>
</gene>
<keyword evidence="3 6" id="KW-0812">Transmembrane</keyword>
<evidence type="ECO:0000313" key="7">
    <source>
        <dbReference type="EMBL" id="MBB3048509.1"/>
    </source>
</evidence>
<dbReference type="NCBIfam" id="NF006088">
    <property type="entry name" value="PRK08238.1"/>
    <property type="match status" value="1"/>
</dbReference>
<dbReference type="Gene3D" id="3.40.50.1000">
    <property type="entry name" value="HAD superfamily/HAD-like"/>
    <property type="match status" value="1"/>
</dbReference>
<dbReference type="SUPFAM" id="SSF56784">
    <property type="entry name" value="HAD-like"/>
    <property type="match status" value="1"/>
</dbReference>
<comment type="subcellular location">
    <subcellularLocation>
        <location evidence="1">Membrane</location>
        <topology evidence="1">Multi-pass membrane protein</topology>
    </subcellularLocation>
</comment>
<feature type="transmembrane region" description="Helical" evidence="6">
    <location>
        <begin position="289"/>
        <end position="309"/>
    </location>
</feature>
<keyword evidence="8" id="KW-1185">Reference proteome</keyword>
<keyword evidence="7" id="KW-0808">Transferase</keyword>
<evidence type="ECO:0000256" key="4">
    <source>
        <dbReference type="ARBA" id="ARBA00022989"/>
    </source>
</evidence>
<evidence type="ECO:0000256" key="2">
    <source>
        <dbReference type="ARBA" id="ARBA00022475"/>
    </source>
</evidence>
<keyword evidence="2" id="KW-1003">Cell membrane</keyword>
<dbReference type="InterPro" id="IPR023214">
    <property type="entry name" value="HAD_sf"/>
</dbReference>
<dbReference type="Pfam" id="PF12710">
    <property type="entry name" value="HAD"/>
    <property type="match status" value="1"/>
</dbReference>
<feature type="transmembrane region" description="Helical" evidence="6">
    <location>
        <begin position="424"/>
        <end position="441"/>
    </location>
</feature>
<dbReference type="GO" id="GO:0016765">
    <property type="term" value="F:transferase activity, transferring alkyl or aryl (other than methyl) groups"/>
    <property type="evidence" value="ECO:0007669"/>
    <property type="project" value="InterPro"/>
</dbReference>
<reference evidence="7 8" key="1">
    <citation type="submission" date="2020-08" db="EMBL/GenBank/DDBJ databases">
        <title>Genomic Encyclopedia of Type Strains, Phase III (KMG-III): the genomes of soil and plant-associated and newly described type strains.</title>
        <authorList>
            <person name="Whitman W."/>
        </authorList>
    </citation>
    <scope>NUCLEOTIDE SEQUENCE [LARGE SCALE GENOMIC DNA]</scope>
    <source>
        <strain evidence="7 8">CECT 8654</strain>
    </source>
</reference>